<dbReference type="InterPro" id="IPR056463">
    <property type="entry name" value="DUF7373_C"/>
</dbReference>
<evidence type="ECO:0000313" key="6">
    <source>
        <dbReference type="Proteomes" id="UP000252586"/>
    </source>
</evidence>
<accession>A0A366DFU2</accession>
<dbReference type="Proteomes" id="UP000252586">
    <property type="component" value="Unassembled WGS sequence"/>
</dbReference>
<dbReference type="AlphaFoldDB" id="A0A366DFU2"/>
<dbReference type="Pfam" id="PF24088">
    <property type="entry name" value="DUF7373"/>
    <property type="match status" value="1"/>
</dbReference>
<name>A0A366DFU2_9NOCA</name>
<evidence type="ECO:0000256" key="1">
    <source>
        <dbReference type="SAM" id="MobiDB-lite"/>
    </source>
</evidence>
<feature type="signal peptide" evidence="2">
    <location>
        <begin position="1"/>
        <end position="26"/>
    </location>
</feature>
<dbReference type="OrthoDB" id="4570136at2"/>
<evidence type="ECO:0000259" key="4">
    <source>
        <dbReference type="Pfam" id="PF24092"/>
    </source>
</evidence>
<reference evidence="5 6" key="1">
    <citation type="submission" date="2018-06" db="EMBL/GenBank/DDBJ databases">
        <title>Genomic Encyclopedia of Type Strains, Phase IV (KMG-IV): sequencing the most valuable type-strain genomes for metagenomic binning, comparative biology and taxonomic classification.</title>
        <authorList>
            <person name="Goeker M."/>
        </authorList>
    </citation>
    <scope>NUCLEOTIDE SEQUENCE [LARGE SCALE GENOMIC DNA]</scope>
    <source>
        <strain evidence="5 6">DSM 44599</strain>
    </source>
</reference>
<gene>
    <name evidence="5" type="ORF">DFR74_10891</name>
</gene>
<feature type="region of interest" description="Disordered" evidence="1">
    <location>
        <begin position="154"/>
        <end position="182"/>
    </location>
</feature>
<dbReference type="InterPro" id="IPR055797">
    <property type="entry name" value="DUF7373"/>
</dbReference>
<organism evidence="5 6">
    <name type="scientific">Nocardia puris</name>
    <dbReference type="NCBI Taxonomy" id="208602"/>
    <lineage>
        <taxon>Bacteria</taxon>
        <taxon>Bacillati</taxon>
        <taxon>Actinomycetota</taxon>
        <taxon>Actinomycetes</taxon>
        <taxon>Mycobacteriales</taxon>
        <taxon>Nocardiaceae</taxon>
        <taxon>Nocardia</taxon>
    </lineage>
</organism>
<proteinExistence type="predicted"/>
<dbReference type="Pfam" id="PF24092">
    <property type="entry name" value="DUF7373_C"/>
    <property type="match status" value="1"/>
</dbReference>
<keyword evidence="6" id="KW-1185">Reference proteome</keyword>
<evidence type="ECO:0008006" key="7">
    <source>
        <dbReference type="Google" id="ProtNLM"/>
    </source>
</evidence>
<feature type="domain" description="DUF7373" evidence="4">
    <location>
        <begin position="254"/>
        <end position="400"/>
    </location>
</feature>
<dbReference type="EMBL" id="QNRE01000008">
    <property type="protein sequence ID" value="RBO88866.1"/>
    <property type="molecule type" value="Genomic_DNA"/>
</dbReference>
<evidence type="ECO:0000256" key="2">
    <source>
        <dbReference type="SAM" id="SignalP"/>
    </source>
</evidence>
<dbReference type="RefSeq" id="WP_067507303.1">
    <property type="nucleotide sequence ID" value="NZ_CP107943.1"/>
</dbReference>
<dbReference type="PROSITE" id="PS51257">
    <property type="entry name" value="PROKAR_LIPOPROTEIN"/>
    <property type="match status" value="1"/>
</dbReference>
<dbReference type="STRING" id="1210090.GCA_001613185_02119"/>
<evidence type="ECO:0000259" key="3">
    <source>
        <dbReference type="Pfam" id="PF24088"/>
    </source>
</evidence>
<protein>
    <recommendedName>
        <fullName evidence="7">PknH-like protein</fullName>
    </recommendedName>
</protein>
<feature type="chain" id="PRO_5039441677" description="PknH-like protein" evidence="2">
    <location>
        <begin position="27"/>
        <end position="401"/>
    </location>
</feature>
<keyword evidence="2" id="KW-0732">Signal</keyword>
<evidence type="ECO:0000313" key="5">
    <source>
        <dbReference type="EMBL" id="RBO88866.1"/>
    </source>
</evidence>
<feature type="domain" description="DUF7373" evidence="3">
    <location>
        <begin position="61"/>
        <end position="245"/>
    </location>
</feature>
<comment type="caution">
    <text evidence="5">The sequence shown here is derived from an EMBL/GenBank/DDBJ whole genome shotgun (WGS) entry which is preliminary data.</text>
</comment>
<sequence>MRFRPVLTGLIAATAALSVGCASTIAGTPQPGLAPVDVAALKTGAYTPEPSAYDPDITMINELRMVEARRLLGYLVAQTEIDPEISDAGPVDLFVNGDSIVSETTFPETYKAAANENNLLLGVYSSRTNGKLRELKKLIISVLRFPTDAESRRAAEQFDQVTNEPRDRHPIPIPSQSDAKVSSRDDITAIGFVAHGPYVIMVNAGLPTPDRDALATFVGTTIERQKARLDETTPTPLDDVLDLPLDPDSIMWRALPEAPDYSDPFIGDDDFGVYSPQGHLHYERNPAEMSKAFDEAGVDLVARRAGIVYRARDLQGAFQVQTALMQAGKNDEELPVPPGLPDARCLKLDTMMTSRLYDAFCTVVFGRYVAVVLAKANMSGRVGEVLYQRAAAQYAILAKSE</sequence>